<evidence type="ECO:0000313" key="3">
    <source>
        <dbReference type="EMBL" id="GAX17775.1"/>
    </source>
</evidence>
<feature type="compositionally biased region" description="Acidic residues" evidence="1">
    <location>
        <begin position="383"/>
        <end position="419"/>
    </location>
</feature>
<dbReference type="SUPFAM" id="SSF50729">
    <property type="entry name" value="PH domain-like"/>
    <property type="match status" value="1"/>
</dbReference>
<dbReference type="InterPro" id="IPR050454">
    <property type="entry name" value="RTT106/SSRP1_HistChap/FACT"/>
</dbReference>
<dbReference type="Pfam" id="PF08512">
    <property type="entry name" value="Rttp106-like_middle"/>
    <property type="match status" value="1"/>
</dbReference>
<dbReference type="InterPro" id="IPR011993">
    <property type="entry name" value="PH-like_dom_sf"/>
</dbReference>
<accession>A0A1Z5JUQ6</accession>
<dbReference type="OrthoDB" id="498543at2759"/>
<dbReference type="PANTHER" id="PTHR45849">
    <property type="entry name" value="FACT COMPLEX SUBUNIT SSRP1"/>
    <property type="match status" value="1"/>
</dbReference>
<dbReference type="SMART" id="SM01287">
    <property type="entry name" value="Rtt106"/>
    <property type="match status" value="1"/>
</dbReference>
<organism evidence="3 4">
    <name type="scientific">Fistulifera solaris</name>
    <name type="common">Oleaginous diatom</name>
    <dbReference type="NCBI Taxonomy" id="1519565"/>
    <lineage>
        <taxon>Eukaryota</taxon>
        <taxon>Sar</taxon>
        <taxon>Stramenopiles</taxon>
        <taxon>Ochrophyta</taxon>
        <taxon>Bacillariophyta</taxon>
        <taxon>Bacillariophyceae</taxon>
        <taxon>Bacillariophycidae</taxon>
        <taxon>Naviculales</taxon>
        <taxon>Naviculaceae</taxon>
        <taxon>Fistulifera</taxon>
    </lineage>
</organism>
<dbReference type="EMBL" id="BDSP01000122">
    <property type="protein sequence ID" value="GAX17775.1"/>
    <property type="molecule type" value="Genomic_DNA"/>
</dbReference>
<dbReference type="GO" id="GO:0031491">
    <property type="term" value="F:nucleosome binding"/>
    <property type="evidence" value="ECO:0007669"/>
    <property type="project" value="TreeGrafter"/>
</dbReference>
<feature type="domain" description="Histone chaperone RTT106/FACT complex subunit SPT16-like middle" evidence="2">
    <location>
        <begin position="225"/>
        <end position="311"/>
    </location>
</feature>
<feature type="region of interest" description="Disordered" evidence="1">
    <location>
        <begin position="311"/>
        <end position="419"/>
    </location>
</feature>
<dbReference type="Proteomes" id="UP000198406">
    <property type="component" value="Unassembled WGS sequence"/>
</dbReference>
<comment type="caution">
    <text evidence="3">The sequence shown here is derived from an EMBL/GenBank/DDBJ whole genome shotgun (WGS) entry which is preliminary data.</text>
</comment>
<name>A0A1Z5JUQ6_FISSO</name>
<dbReference type="InterPro" id="IPR013719">
    <property type="entry name" value="RTT106/SPT16-like_middle_dom"/>
</dbReference>
<sequence length="419" mass="47050">METTNESSTINWMTCTPEELQSWLLQYRFPNEPSAALAFLQQTMALLKHHSSQPVTPESTPDLGVALLKNSDNQLEVSLTTPRVKAAWVCYEHGMRFTDKKGESMVVRHIKHMVVFPKPEDCNKNKNVTDMVLLIPNDPVTYKSKPQTQICFPLPAVTPDCDNDEDSDGLDPTDQWIAVLCRSCHYGVAKVARVLNPAIETTTAFWRYQFQSHQDEATSTTTGGMPFVKCYYGVQDGALYPLLEGLLFFKPPLFIPRSEMESIGCGRDGGRYVDLQVTVAGQQVDFTNIQRAEINELRDYIHQKLIPAMQKDVSESPMKPTVSAESVSVEEDEGASENRPRKRRKASLEAEAVNRQAVGAQLDEDDDDDDEGDMDYDAGVNDAADEENGDEDDDDSEEEEDFEDHEAETETESEDIEED</sequence>
<dbReference type="PANTHER" id="PTHR45849:SF1">
    <property type="entry name" value="FACT COMPLEX SUBUNIT SSRP1"/>
    <property type="match status" value="1"/>
</dbReference>
<dbReference type="AlphaFoldDB" id="A0A1Z5JUQ6"/>
<proteinExistence type="predicted"/>
<evidence type="ECO:0000259" key="2">
    <source>
        <dbReference type="SMART" id="SM01287"/>
    </source>
</evidence>
<reference evidence="3 4" key="1">
    <citation type="journal article" date="2015" name="Plant Cell">
        <title>Oil accumulation by the oleaginous diatom Fistulifera solaris as revealed by the genome and transcriptome.</title>
        <authorList>
            <person name="Tanaka T."/>
            <person name="Maeda Y."/>
            <person name="Veluchamy A."/>
            <person name="Tanaka M."/>
            <person name="Abida H."/>
            <person name="Marechal E."/>
            <person name="Bowler C."/>
            <person name="Muto M."/>
            <person name="Sunaga Y."/>
            <person name="Tanaka M."/>
            <person name="Yoshino T."/>
            <person name="Taniguchi T."/>
            <person name="Fukuda Y."/>
            <person name="Nemoto M."/>
            <person name="Matsumoto M."/>
            <person name="Wong P.S."/>
            <person name="Aburatani S."/>
            <person name="Fujibuchi W."/>
        </authorList>
    </citation>
    <scope>NUCLEOTIDE SEQUENCE [LARGE SCALE GENOMIC DNA]</scope>
    <source>
        <strain evidence="3 4">JPCC DA0580</strain>
    </source>
</reference>
<keyword evidence="4" id="KW-1185">Reference proteome</keyword>
<feature type="compositionally biased region" description="Acidic residues" evidence="1">
    <location>
        <begin position="362"/>
        <end position="376"/>
    </location>
</feature>
<dbReference type="GO" id="GO:0035101">
    <property type="term" value="C:FACT complex"/>
    <property type="evidence" value="ECO:0007669"/>
    <property type="project" value="TreeGrafter"/>
</dbReference>
<dbReference type="InParanoid" id="A0A1Z5JUQ6"/>
<evidence type="ECO:0000313" key="4">
    <source>
        <dbReference type="Proteomes" id="UP000198406"/>
    </source>
</evidence>
<protein>
    <recommendedName>
        <fullName evidence="2">Histone chaperone RTT106/FACT complex subunit SPT16-like middle domain-containing protein</fullName>
    </recommendedName>
</protein>
<evidence type="ECO:0000256" key="1">
    <source>
        <dbReference type="SAM" id="MobiDB-lite"/>
    </source>
</evidence>
<gene>
    <name evidence="3" type="ORF">FisN_24Hh158</name>
</gene>
<dbReference type="GO" id="GO:0042393">
    <property type="term" value="F:histone binding"/>
    <property type="evidence" value="ECO:0007669"/>
    <property type="project" value="TreeGrafter"/>
</dbReference>
<dbReference type="Gene3D" id="2.30.29.30">
    <property type="entry name" value="Pleckstrin-homology domain (PH domain)/Phosphotyrosine-binding domain (PTB)"/>
    <property type="match status" value="1"/>
</dbReference>